<dbReference type="SUPFAM" id="SSF52218">
    <property type="entry name" value="Flavoproteins"/>
    <property type="match status" value="1"/>
</dbReference>
<accession>A0A3E2B6D4</accession>
<dbReference type="GO" id="GO:0016491">
    <property type="term" value="F:oxidoreductase activity"/>
    <property type="evidence" value="ECO:0007669"/>
    <property type="project" value="InterPro"/>
</dbReference>
<dbReference type="RefSeq" id="WP_117141661.1">
    <property type="nucleotide sequence ID" value="NZ_CAKXKJ010000009.1"/>
</dbReference>
<evidence type="ECO:0000313" key="3">
    <source>
        <dbReference type="Proteomes" id="UP000260649"/>
    </source>
</evidence>
<dbReference type="Pfam" id="PF03358">
    <property type="entry name" value="FMN_red"/>
    <property type="match status" value="1"/>
</dbReference>
<comment type="caution">
    <text evidence="2">The sequence shown here is derived from an EMBL/GenBank/DDBJ whole genome shotgun (WGS) entry which is preliminary data.</text>
</comment>
<dbReference type="InterPro" id="IPR005025">
    <property type="entry name" value="FMN_Rdtase-like_dom"/>
</dbReference>
<dbReference type="InterPro" id="IPR029039">
    <property type="entry name" value="Flavoprotein-like_sf"/>
</dbReference>
<proteinExistence type="predicted"/>
<evidence type="ECO:0000259" key="1">
    <source>
        <dbReference type="Pfam" id="PF03358"/>
    </source>
</evidence>
<dbReference type="Gene3D" id="3.40.50.360">
    <property type="match status" value="1"/>
</dbReference>
<dbReference type="Proteomes" id="UP000260649">
    <property type="component" value="Unassembled WGS sequence"/>
</dbReference>
<dbReference type="PANTHER" id="PTHR43741">
    <property type="entry name" value="FMN-DEPENDENT NADH-AZOREDUCTASE 1"/>
    <property type="match status" value="1"/>
</dbReference>
<dbReference type="GeneID" id="97994593"/>
<dbReference type="OrthoDB" id="3789967at2"/>
<sequence>MRIVVLHGQSHKGSTYHLAKLFCDKLGGEVTEFFLPRDFGAFCVGCSQCFSKSEQLCPHADQLRPITEALDAADVIVLASPVYVYHVTGPMKALLDHYGYRWMVHRPQEGMFFKQAVCLSTAAGAGTRRTNQDLADSAFFWGIAKIHRYGRNVRAVSWEQVSQARKDRMARELSTLAKRVERGVGKVRPGLRTKAFFTLIRWMQKRGWNEADQVYWREKGWTGRARPWRKA</sequence>
<evidence type="ECO:0000313" key="2">
    <source>
        <dbReference type="EMBL" id="RFT07516.1"/>
    </source>
</evidence>
<dbReference type="AlphaFoldDB" id="A0A3E2B6D4"/>
<gene>
    <name evidence="2" type="ORF">DV520_02415</name>
</gene>
<protein>
    <submittedName>
        <fullName evidence="2">NADPH-dependent oxidoreductase</fullName>
    </submittedName>
</protein>
<dbReference type="EMBL" id="QQRQ01000002">
    <property type="protein sequence ID" value="RFT07516.1"/>
    <property type="molecule type" value="Genomic_DNA"/>
</dbReference>
<dbReference type="InterPro" id="IPR050104">
    <property type="entry name" value="FMN-dep_NADH:Q_OxRdtase_AzoR1"/>
</dbReference>
<reference evidence="2 3" key="1">
    <citation type="submission" date="2018-07" db="EMBL/GenBank/DDBJ databases">
        <title>GABA Modulating Bacteria of the Human Gut Microbiota.</title>
        <authorList>
            <person name="Strandwitz P."/>
            <person name="Kim K.H."/>
            <person name="Terekhova D."/>
            <person name="Liu J.K."/>
            <person name="Sharma A."/>
            <person name="Levering J."/>
            <person name="Mcdonald D."/>
            <person name="Dietrich D."/>
            <person name="Ramadhar T.R."/>
            <person name="Lekbua A."/>
            <person name="Mroue N."/>
            <person name="Liston C."/>
            <person name="Stewart E.J."/>
            <person name="Dubin M.J."/>
            <person name="Zengler K."/>
            <person name="Knight R."/>
            <person name="Gilbert J.A."/>
            <person name="Clardy J."/>
            <person name="Lewis K."/>
        </authorList>
    </citation>
    <scope>NUCLEOTIDE SEQUENCE [LARGE SCALE GENOMIC DNA]</scope>
    <source>
        <strain evidence="2 3">KLE1738</strain>
    </source>
</reference>
<name>A0A3E2B6D4_9FIRM</name>
<dbReference type="PANTHER" id="PTHR43741:SF4">
    <property type="entry name" value="FMN-DEPENDENT NADH:QUINONE OXIDOREDUCTASE"/>
    <property type="match status" value="1"/>
</dbReference>
<keyword evidence="3" id="KW-1185">Reference proteome</keyword>
<organism evidence="2 3">
    <name type="scientific">Evtepia gabavorous</name>
    <dbReference type="NCBI Taxonomy" id="2211183"/>
    <lineage>
        <taxon>Bacteria</taxon>
        <taxon>Bacillati</taxon>
        <taxon>Bacillota</taxon>
        <taxon>Clostridia</taxon>
        <taxon>Eubacteriales</taxon>
        <taxon>Evtepia</taxon>
    </lineage>
</organism>
<feature type="domain" description="NADPH-dependent FMN reductase-like" evidence="1">
    <location>
        <begin position="1"/>
        <end position="143"/>
    </location>
</feature>